<evidence type="ECO:0000313" key="1">
    <source>
        <dbReference type="EMBL" id="MDP9792431.1"/>
    </source>
</evidence>
<name>A0ABT9MLY1_9ACTN</name>
<evidence type="ECO:0000313" key="2">
    <source>
        <dbReference type="Proteomes" id="UP001240984"/>
    </source>
</evidence>
<comment type="caution">
    <text evidence="1">The sequence shown here is derived from an EMBL/GenBank/DDBJ whole genome shotgun (WGS) entry which is preliminary data.</text>
</comment>
<dbReference type="Proteomes" id="UP001240984">
    <property type="component" value="Unassembled WGS sequence"/>
</dbReference>
<keyword evidence="2" id="KW-1185">Reference proteome</keyword>
<accession>A0ABT9MLY1</accession>
<sequence length="501" mass="56365">MNAALEEFVRQWQPRQRQSFGMIAALAVRLQNLVNNHGDWSVYDLPSIALAALYLVVEPSRLAGGWTRDQLIDELLPLAQRAGPGRPDAEHREMVTAVVDLLHGRSTGGQAFIDFYGDWTGESYQRLQKPLEYLYLVGGEDAVPTVKADARAVNMFQGLYTLDLEDQNAADNFIADRQLARGDVDEVVATVRRQHMTLNALVERIRDQIKQIRRDVRSVDYVHDVQPTMERIMQLLGEQLTTTSDFRHRVQQRLEPGQPGEQQMRETEALLERRCYDLADVLNEVSQVNQVFAEEQDRQVWTRYRGNLHDPEKTLFAPLIGMKVGALEALLEPVCALALGVRRPRVPSALELVERTAPKIRRVTPTPVDNPFEIDEIVAPVPWIREETLTCLRELFSAVDRPTRLSELLTRAVRDHPDLCRAGEHATLTHLVCLIALTAFAPPHATEAADDLTIAVLARQREVLDPDRVRVINDHTPFSLPGIAGDDLLLQPVPAAMGGDQ</sequence>
<dbReference type="RefSeq" id="WP_306827321.1">
    <property type="nucleotide sequence ID" value="NZ_JAUSRA010000001.1"/>
</dbReference>
<protein>
    <submittedName>
        <fullName evidence="1">Uncharacterized protein</fullName>
    </submittedName>
</protein>
<dbReference type="EMBL" id="JAUSRA010000001">
    <property type="protein sequence ID" value="MDP9792431.1"/>
    <property type="molecule type" value="Genomic_DNA"/>
</dbReference>
<gene>
    <name evidence="1" type="ORF">J2S43_000943</name>
</gene>
<proteinExistence type="predicted"/>
<reference evidence="1 2" key="1">
    <citation type="submission" date="2023-07" db="EMBL/GenBank/DDBJ databases">
        <title>Sequencing the genomes of 1000 actinobacteria strains.</title>
        <authorList>
            <person name="Klenk H.-P."/>
        </authorList>
    </citation>
    <scope>NUCLEOTIDE SEQUENCE [LARGE SCALE GENOMIC DNA]</scope>
    <source>
        <strain evidence="1 2">DSM 44710</strain>
    </source>
</reference>
<organism evidence="1 2">
    <name type="scientific">Catenuloplanes nepalensis</name>
    <dbReference type="NCBI Taxonomy" id="587533"/>
    <lineage>
        <taxon>Bacteria</taxon>
        <taxon>Bacillati</taxon>
        <taxon>Actinomycetota</taxon>
        <taxon>Actinomycetes</taxon>
        <taxon>Micromonosporales</taxon>
        <taxon>Micromonosporaceae</taxon>
        <taxon>Catenuloplanes</taxon>
    </lineage>
</organism>